<evidence type="ECO:0000313" key="13">
    <source>
        <dbReference type="Proteomes" id="UP000251889"/>
    </source>
</evidence>
<dbReference type="InterPro" id="IPR006260">
    <property type="entry name" value="TonB/TolA_C"/>
</dbReference>
<evidence type="ECO:0000256" key="2">
    <source>
        <dbReference type="ARBA" id="ARBA00006555"/>
    </source>
</evidence>
<dbReference type="PANTHER" id="PTHR33446">
    <property type="entry name" value="PROTEIN TONB-RELATED"/>
    <property type="match status" value="1"/>
</dbReference>
<evidence type="ECO:0000256" key="10">
    <source>
        <dbReference type="SAM" id="SignalP"/>
    </source>
</evidence>
<dbReference type="OrthoDB" id="1039448at2"/>
<reference evidence="12 13" key="1">
    <citation type="submission" date="2018-06" db="EMBL/GenBank/DDBJ databases">
        <title>Chryseolinea flavus sp. nov., a member of the phylum Bacteroidetes isolated from soil.</title>
        <authorList>
            <person name="Li Y."/>
            <person name="Wang J."/>
        </authorList>
    </citation>
    <scope>NUCLEOTIDE SEQUENCE [LARGE SCALE GENOMIC DNA]</scope>
    <source>
        <strain evidence="12 13">SDU1-6</strain>
    </source>
</reference>
<evidence type="ECO:0000256" key="4">
    <source>
        <dbReference type="ARBA" id="ARBA00022475"/>
    </source>
</evidence>
<dbReference type="GO" id="GO:0015031">
    <property type="term" value="P:protein transport"/>
    <property type="evidence" value="ECO:0007669"/>
    <property type="project" value="UniProtKB-KW"/>
</dbReference>
<dbReference type="GO" id="GO:0055085">
    <property type="term" value="P:transmembrane transport"/>
    <property type="evidence" value="ECO:0007669"/>
    <property type="project" value="InterPro"/>
</dbReference>
<evidence type="ECO:0000256" key="1">
    <source>
        <dbReference type="ARBA" id="ARBA00004383"/>
    </source>
</evidence>
<comment type="similarity">
    <text evidence="2">Belongs to the TonB family.</text>
</comment>
<dbReference type="GO" id="GO:0098797">
    <property type="term" value="C:plasma membrane protein complex"/>
    <property type="evidence" value="ECO:0007669"/>
    <property type="project" value="TreeGrafter"/>
</dbReference>
<dbReference type="Proteomes" id="UP000251889">
    <property type="component" value="Unassembled WGS sequence"/>
</dbReference>
<keyword evidence="7" id="KW-0653">Protein transport</keyword>
<dbReference type="InterPro" id="IPR051045">
    <property type="entry name" value="TonB-dependent_transducer"/>
</dbReference>
<keyword evidence="4" id="KW-1003">Cell membrane</keyword>
<comment type="caution">
    <text evidence="12">The sequence shown here is derived from an EMBL/GenBank/DDBJ whole genome shotgun (WGS) entry which is preliminary data.</text>
</comment>
<keyword evidence="9" id="KW-0472">Membrane</keyword>
<dbReference type="PANTHER" id="PTHR33446:SF2">
    <property type="entry name" value="PROTEIN TONB"/>
    <property type="match status" value="1"/>
</dbReference>
<gene>
    <name evidence="12" type="ORF">DQQ10_00840</name>
</gene>
<feature type="chain" id="PRO_5016627793" description="TonB C-terminal domain-containing protein" evidence="10">
    <location>
        <begin position="27"/>
        <end position="297"/>
    </location>
</feature>
<dbReference type="AlphaFoldDB" id="A0A364Y6T7"/>
<evidence type="ECO:0000259" key="11">
    <source>
        <dbReference type="PROSITE" id="PS52015"/>
    </source>
</evidence>
<dbReference type="InterPro" id="IPR037682">
    <property type="entry name" value="TonB_C"/>
</dbReference>
<dbReference type="PROSITE" id="PS52015">
    <property type="entry name" value="TONB_CTD"/>
    <property type="match status" value="2"/>
</dbReference>
<keyword evidence="10" id="KW-0732">Signal</keyword>
<keyword evidence="8" id="KW-1133">Transmembrane helix</keyword>
<protein>
    <recommendedName>
        <fullName evidence="11">TonB C-terminal domain-containing protein</fullName>
    </recommendedName>
</protein>
<feature type="signal peptide" evidence="10">
    <location>
        <begin position="1"/>
        <end position="26"/>
    </location>
</feature>
<evidence type="ECO:0000256" key="5">
    <source>
        <dbReference type="ARBA" id="ARBA00022519"/>
    </source>
</evidence>
<evidence type="ECO:0000256" key="9">
    <source>
        <dbReference type="ARBA" id="ARBA00023136"/>
    </source>
</evidence>
<keyword evidence="6" id="KW-0812">Transmembrane</keyword>
<evidence type="ECO:0000256" key="3">
    <source>
        <dbReference type="ARBA" id="ARBA00022448"/>
    </source>
</evidence>
<proteinExistence type="inferred from homology"/>
<keyword evidence="5" id="KW-0997">Cell inner membrane</keyword>
<feature type="domain" description="TonB C-terminal" evidence="11">
    <location>
        <begin position="62"/>
        <end position="159"/>
    </location>
</feature>
<dbReference type="Gene3D" id="3.30.1150.10">
    <property type="match status" value="2"/>
</dbReference>
<dbReference type="GO" id="GO:0031992">
    <property type="term" value="F:energy transducer activity"/>
    <property type="evidence" value="ECO:0007669"/>
    <property type="project" value="TreeGrafter"/>
</dbReference>
<evidence type="ECO:0000256" key="7">
    <source>
        <dbReference type="ARBA" id="ARBA00022927"/>
    </source>
</evidence>
<organism evidence="12 13">
    <name type="scientific">Pseudochryseolinea flava</name>
    <dbReference type="NCBI Taxonomy" id="2059302"/>
    <lineage>
        <taxon>Bacteria</taxon>
        <taxon>Pseudomonadati</taxon>
        <taxon>Bacteroidota</taxon>
        <taxon>Cytophagia</taxon>
        <taxon>Cytophagales</taxon>
        <taxon>Fulvivirgaceae</taxon>
        <taxon>Pseudochryseolinea</taxon>
    </lineage>
</organism>
<comment type="subcellular location">
    <subcellularLocation>
        <location evidence="1">Cell inner membrane</location>
        <topology evidence="1">Single-pass membrane protein</topology>
        <orientation evidence="1">Periplasmic side</orientation>
    </subcellularLocation>
</comment>
<feature type="domain" description="TonB C-terminal" evidence="11">
    <location>
        <begin position="202"/>
        <end position="297"/>
    </location>
</feature>
<sequence>MHVNSRSMIKYTFLVILVLTMLSTYAQVEDKKDIVVEKKETATADEENTVFTSVEIAAEYPGGTVAMDRFIKKTMEYPAVAKLQGQEGKVFVGFVVSKKDGSLSDAKIIKGLTPECDQEALRIVSLMPKWKPGMKNGKQVDTRYVLPIKFEIPEEEKRPAVGTENVRGVDEISFDEPAPVVEETYDENHIYTVVDTPPQPVEGMAKLNQTIKDNLKYPKKALKDRVEGTVFVIFVVNKDGSLVDFQVVKKSASELLDKEAIRVLSTLPKWTPGSNQGKVVRTKFVLPVKFKLPEEKK</sequence>
<evidence type="ECO:0000256" key="6">
    <source>
        <dbReference type="ARBA" id="ARBA00022692"/>
    </source>
</evidence>
<dbReference type="EMBL" id="QMFY01000001">
    <property type="protein sequence ID" value="RAW02687.1"/>
    <property type="molecule type" value="Genomic_DNA"/>
</dbReference>
<evidence type="ECO:0000256" key="8">
    <source>
        <dbReference type="ARBA" id="ARBA00022989"/>
    </source>
</evidence>
<dbReference type="SUPFAM" id="SSF74653">
    <property type="entry name" value="TolA/TonB C-terminal domain"/>
    <property type="match status" value="2"/>
</dbReference>
<dbReference type="Pfam" id="PF03544">
    <property type="entry name" value="TonB_C"/>
    <property type="match status" value="2"/>
</dbReference>
<dbReference type="NCBIfam" id="TIGR01352">
    <property type="entry name" value="tonB_Cterm"/>
    <property type="match status" value="2"/>
</dbReference>
<keyword evidence="13" id="KW-1185">Reference proteome</keyword>
<name>A0A364Y6T7_9BACT</name>
<keyword evidence="3" id="KW-0813">Transport</keyword>
<evidence type="ECO:0000313" key="12">
    <source>
        <dbReference type="EMBL" id="RAW02687.1"/>
    </source>
</evidence>
<accession>A0A364Y6T7</accession>